<dbReference type="PROSITE" id="PS51257">
    <property type="entry name" value="PROKAR_LIPOPROTEIN"/>
    <property type="match status" value="1"/>
</dbReference>
<sequence>MTVACVRRRTALQALLAPALLAGCAEAAGSREGSGPSRKPPVKAAAPLPYQVAHASRRSTAVSLTFHGQGEPALAKALLREAERGGARVTVMAVGSWLDTYPALAKRILDGGHEIGNHTQNHLEINALSEAEARAEIEQCARRLKVLTGSRGKWFRPSRAHRATPLVQRLARQAGYPHCLSYDVDSRDNTDPGAAAVREYVAGGVERGSVVSLHLGHEGTIEALPAILDDLKGRGLRAVTAAELLDA</sequence>
<organism evidence="3 4">
    <name type="scientific">Streptomyces coryli</name>
    <dbReference type="NCBI Taxonomy" id="1128680"/>
    <lineage>
        <taxon>Bacteria</taxon>
        <taxon>Bacillati</taxon>
        <taxon>Actinomycetota</taxon>
        <taxon>Actinomycetes</taxon>
        <taxon>Kitasatosporales</taxon>
        <taxon>Streptomycetaceae</taxon>
        <taxon>Streptomyces</taxon>
    </lineage>
</organism>
<feature type="chain" id="PRO_5026100749" evidence="1">
    <location>
        <begin position="28"/>
        <end position="247"/>
    </location>
</feature>
<dbReference type="Gene3D" id="3.20.20.370">
    <property type="entry name" value="Glycoside hydrolase/deacetylase"/>
    <property type="match status" value="1"/>
</dbReference>
<dbReference type="Proteomes" id="UP000481583">
    <property type="component" value="Unassembled WGS sequence"/>
</dbReference>
<dbReference type="PROSITE" id="PS51677">
    <property type="entry name" value="NODB"/>
    <property type="match status" value="1"/>
</dbReference>
<protein>
    <submittedName>
        <fullName evidence="3">Polysaccharide deacetylase family protein</fullName>
    </submittedName>
</protein>
<dbReference type="InterPro" id="IPR011330">
    <property type="entry name" value="Glyco_hydro/deAcase_b/a-brl"/>
</dbReference>
<evidence type="ECO:0000313" key="3">
    <source>
        <dbReference type="EMBL" id="NGN67375.1"/>
    </source>
</evidence>
<accession>A0A6G4U564</accession>
<reference evidence="3 4" key="1">
    <citation type="submission" date="2020-02" db="EMBL/GenBank/DDBJ databases">
        <title>Whole-genome analyses of novel actinobacteria.</title>
        <authorList>
            <person name="Sahin N."/>
        </authorList>
    </citation>
    <scope>NUCLEOTIDE SEQUENCE [LARGE SCALE GENOMIC DNA]</scope>
    <source>
        <strain evidence="3 4">A7024</strain>
    </source>
</reference>
<dbReference type="PANTHER" id="PTHR10587:SF137">
    <property type="entry name" value="4-DEOXY-4-FORMAMIDO-L-ARABINOSE-PHOSPHOUNDECAPRENOL DEFORMYLASE ARND-RELATED"/>
    <property type="match status" value="1"/>
</dbReference>
<dbReference type="InterPro" id="IPR050248">
    <property type="entry name" value="Polysacc_deacetylase_ArnD"/>
</dbReference>
<dbReference type="CDD" id="cd10917">
    <property type="entry name" value="CE4_NodB_like_6s_7s"/>
    <property type="match status" value="1"/>
</dbReference>
<dbReference type="GO" id="GO:0005975">
    <property type="term" value="P:carbohydrate metabolic process"/>
    <property type="evidence" value="ECO:0007669"/>
    <property type="project" value="InterPro"/>
</dbReference>
<feature type="signal peptide" evidence="1">
    <location>
        <begin position="1"/>
        <end position="27"/>
    </location>
</feature>
<name>A0A6G4U564_9ACTN</name>
<dbReference type="PANTHER" id="PTHR10587">
    <property type="entry name" value="GLYCOSYL TRANSFERASE-RELATED"/>
    <property type="match status" value="1"/>
</dbReference>
<keyword evidence="1" id="KW-0732">Signal</keyword>
<dbReference type="AlphaFoldDB" id="A0A6G4U564"/>
<evidence type="ECO:0000259" key="2">
    <source>
        <dbReference type="PROSITE" id="PS51677"/>
    </source>
</evidence>
<dbReference type="InterPro" id="IPR002509">
    <property type="entry name" value="NODB_dom"/>
</dbReference>
<dbReference type="EMBL" id="JAAKZV010000139">
    <property type="protein sequence ID" value="NGN67375.1"/>
    <property type="molecule type" value="Genomic_DNA"/>
</dbReference>
<keyword evidence="4" id="KW-1185">Reference proteome</keyword>
<comment type="caution">
    <text evidence="3">The sequence shown here is derived from an EMBL/GenBank/DDBJ whole genome shotgun (WGS) entry which is preliminary data.</text>
</comment>
<gene>
    <name evidence="3" type="ORF">G5C51_26155</name>
</gene>
<feature type="domain" description="NodB homology" evidence="2">
    <location>
        <begin position="60"/>
        <end position="239"/>
    </location>
</feature>
<evidence type="ECO:0000256" key="1">
    <source>
        <dbReference type="SAM" id="SignalP"/>
    </source>
</evidence>
<dbReference type="SUPFAM" id="SSF88713">
    <property type="entry name" value="Glycoside hydrolase/deacetylase"/>
    <property type="match status" value="1"/>
</dbReference>
<dbReference type="Pfam" id="PF01522">
    <property type="entry name" value="Polysacc_deac_1"/>
    <property type="match status" value="1"/>
</dbReference>
<evidence type="ECO:0000313" key="4">
    <source>
        <dbReference type="Proteomes" id="UP000481583"/>
    </source>
</evidence>
<proteinExistence type="predicted"/>
<dbReference type="GO" id="GO:0016810">
    <property type="term" value="F:hydrolase activity, acting on carbon-nitrogen (but not peptide) bonds"/>
    <property type="evidence" value="ECO:0007669"/>
    <property type="project" value="InterPro"/>
</dbReference>